<protein>
    <submittedName>
        <fullName evidence="1">Uncharacterized protein</fullName>
    </submittedName>
</protein>
<comment type="caution">
    <text evidence="1">The sequence shown here is derived from an EMBL/GenBank/DDBJ whole genome shotgun (WGS) entry which is preliminary data.</text>
</comment>
<dbReference type="EMBL" id="QTSX02005688">
    <property type="protein sequence ID" value="KAJ9059336.1"/>
    <property type="molecule type" value="Genomic_DNA"/>
</dbReference>
<sequence length="86" mass="9198">MLAQGVASGLNSREVKGPEEKPNLGEGFSDPGSTKILLLLSGKKAKAFLTLGTNPILRLGFPVVYLCRTSENNTVTVFYQAQEDLG</sequence>
<proteinExistence type="predicted"/>
<organism evidence="1 2">
    <name type="scientific">Entomophthora muscae</name>
    <dbReference type="NCBI Taxonomy" id="34485"/>
    <lineage>
        <taxon>Eukaryota</taxon>
        <taxon>Fungi</taxon>
        <taxon>Fungi incertae sedis</taxon>
        <taxon>Zoopagomycota</taxon>
        <taxon>Entomophthoromycotina</taxon>
        <taxon>Entomophthoromycetes</taxon>
        <taxon>Entomophthorales</taxon>
        <taxon>Entomophthoraceae</taxon>
        <taxon>Entomophthora</taxon>
    </lineage>
</organism>
<keyword evidence="2" id="KW-1185">Reference proteome</keyword>
<evidence type="ECO:0000313" key="2">
    <source>
        <dbReference type="Proteomes" id="UP001165960"/>
    </source>
</evidence>
<name>A0ACC2SAN3_9FUNG</name>
<gene>
    <name evidence="1" type="ORF">DSO57_1003538</name>
</gene>
<accession>A0ACC2SAN3</accession>
<evidence type="ECO:0000313" key="1">
    <source>
        <dbReference type="EMBL" id="KAJ9059336.1"/>
    </source>
</evidence>
<reference evidence="1" key="1">
    <citation type="submission" date="2022-04" db="EMBL/GenBank/DDBJ databases">
        <title>Genome of the entomopathogenic fungus Entomophthora muscae.</title>
        <authorList>
            <person name="Elya C."/>
            <person name="Lovett B.R."/>
            <person name="Lee E."/>
            <person name="Macias A.M."/>
            <person name="Hajek A.E."/>
            <person name="De Bivort B.L."/>
            <person name="Kasson M.T."/>
            <person name="De Fine Licht H.H."/>
            <person name="Stajich J.E."/>
        </authorList>
    </citation>
    <scope>NUCLEOTIDE SEQUENCE</scope>
    <source>
        <strain evidence="1">Berkeley</strain>
    </source>
</reference>
<dbReference type="Proteomes" id="UP001165960">
    <property type="component" value="Unassembled WGS sequence"/>
</dbReference>